<dbReference type="NCBIfam" id="NF005929">
    <property type="entry name" value="PRK07946.1"/>
    <property type="match status" value="1"/>
</dbReference>
<evidence type="ECO:0000256" key="5">
    <source>
        <dbReference type="ARBA" id="ARBA00022989"/>
    </source>
</evidence>
<evidence type="ECO:0000256" key="1">
    <source>
        <dbReference type="ARBA" id="ARBA00004651"/>
    </source>
</evidence>
<keyword evidence="5 8" id="KW-1133">Transmembrane helix</keyword>
<evidence type="ECO:0000256" key="2">
    <source>
        <dbReference type="ARBA" id="ARBA00010388"/>
    </source>
</evidence>
<dbReference type="Gene3D" id="1.10.287.3510">
    <property type="match status" value="1"/>
</dbReference>
<comment type="caution">
    <text evidence="9">The sequence shown here is derived from an EMBL/GenBank/DDBJ whole genome shotgun (WGS) entry which is preliminary data.</text>
</comment>
<protein>
    <submittedName>
        <fullName evidence="9">Na(+)/H(+) antiporter subunit C</fullName>
    </submittedName>
</protein>
<gene>
    <name evidence="9" type="ORF">QP116_08995</name>
</gene>
<sequence>MTIDITMLLMVAVLVSAGIYLMLERTLTRVLLGILLLGNGVNVLILTAGGPGGLAPLVGGDVPAEDYSDPLPQAMILTAIVISFAVTAFLLGMIYRSWWLSRADEIQADAEDVRVSQEGIVHDPEEDGELHVEDSEFATPDEVESDDDGGLGEDPDNLTPAQAARTRAESRRVVDEYMAEMAREAEREEREEQEKGDR</sequence>
<evidence type="ECO:0000256" key="8">
    <source>
        <dbReference type="SAM" id="Phobius"/>
    </source>
</evidence>
<feature type="transmembrane region" description="Helical" evidence="8">
    <location>
        <begin position="74"/>
        <end position="95"/>
    </location>
</feature>
<dbReference type="PANTHER" id="PTHR34583">
    <property type="entry name" value="ANTIPORTER SUBUNIT MNHC2-RELATED"/>
    <property type="match status" value="1"/>
</dbReference>
<dbReference type="Pfam" id="PF00420">
    <property type="entry name" value="Oxidored_q2"/>
    <property type="match status" value="1"/>
</dbReference>
<evidence type="ECO:0000256" key="6">
    <source>
        <dbReference type="ARBA" id="ARBA00023136"/>
    </source>
</evidence>
<evidence type="ECO:0000256" key="3">
    <source>
        <dbReference type="ARBA" id="ARBA00022475"/>
    </source>
</evidence>
<comment type="subcellular location">
    <subcellularLocation>
        <location evidence="1">Cell membrane</location>
        <topology evidence="1">Multi-pass membrane protein</topology>
    </subcellularLocation>
</comment>
<feature type="compositionally biased region" description="Basic and acidic residues" evidence="7">
    <location>
        <begin position="166"/>
        <end position="198"/>
    </location>
</feature>
<dbReference type="PANTHER" id="PTHR34583:SF2">
    <property type="entry name" value="ANTIPORTER SUBUNIT MNHC2-RELATED"/>
    <property type="match status" value="1"/>
</dbReference>
<keyword evidence="6 8" id="KW-0472">Membrane</keyword>
<comment type="similarity">
    <text evidence="2">Belongs to the CPA3 antiporters (TC 2.A.63) subunit C family.</text>
</comment>
<dbReference type="InterPro" id="IPR050601">
    <property type="entry name" value="CPA3_antiporter_subunitC"/>
</dbReference>
<feature type="transmembrane region" description="Helical" evidence="8">
    <location>
        <begin position="6"/>
        <end position="23"/>
    </location>
</feature>
<feature type="compositionally biased region" description="Basic and acidic residues" evidence="7">
    <location>
        <begin position="121"/>
        <end position="134"/>
    </location>
</feature>
<dbReference type="InterPro" id="IPR039428">
    <property type="entry name" value="NUOK/Mnh_C1-like"/>
</dbReference>
<evidence type="ECO:0000313" key="9">
    <source>
        <dbReference type="EMBL" id="MDK6275863.1"/>
    </source>
</evidence>
<evidence type="ECO:0000256" key="7">
    <source>
        <dbReference type="SAM" id="MobiDB-lite"/>
    </source>
</evidence>
<reference evidence="9" key="1">
    <citation type="submission" date="2023-05" db="EMBL/GenBank/DDBJ databases">
        <title>Cataloging the Phylogenetic Diversity of Human Bladder Bacteria.</title>
        <authorList>
            <person name="Du J."/>
        </authorList>
    </citation>
    <scope>NUCLEOTIDE SEQUENCE</scope>
    <source>
        <strain evidence="9">UMB9978</strain>
    </source>
</reference>
<evidence type="ECO:0000313" key="10">
    <source>
        <dbReference type="Proteomes" id="UP001240483"/>
    </source>
</evidence>
<dbReference type="RefSeq" id="WP_285333522.1">
    <property type="nucleotide sequence ID" value="NZ_JASODW010000014.1"/>
</dbReference>
<accession>A0AAP4FF98</accession>
<dbReference type="Proteomes" id="UP001240483">
    <property type="component" value="Unassembled WGS sequence"/>
</dbReference>
<dbReference type="AlphaFoldDB" id="A0AAP4FF98"/>
<organism evidence="9 10">
    <name type="scientific">Pseudoglutamicibacter cumminsii</name>
    <dbReference type="NCBI Taxonomy" id="156979"/>
    <lineage>
        <taxon>Bacteria</taxon>
        <taxon>Bacillati</taxon>
        <taxon>Actinomycetota</taxon>
        <taxon>Actinomycetes</taxon>
        <taxon>Micrococcales</taxon>
        <taxon>Micrococcaceae</taxon>
        <taxon>Pseudoglutamicibacter</taxon>
    </lineage>
</organism>
<name>A0AAP4FF98_9MICC</name>
<dbReference type="GO" id="GO:0005886">
    <property type="term" value="C:plasma membrane"/>
    <property type="evidence" value="ECO:0007669"/>
    <property type="project" value="UniProtKB-SubCell"/>
</dbReference>
<proteinExistence type="inferred from homology"/>
<keyword evidence="3" id="KW-1003">Cell membrane</keyword>
<feature type="compositionally biased region" description="Acidic residues" evidence="7">
    <location>
        <begin position="135"/>
        <end position="156"/>
    </location>
</feature>
<dbReference type="EMBL" id="JASODW010000014">
    <property type="protein sequence ID" value="MDK6275863.1"/>
    <property type="molecule type" value="Genomic_DNA"/>
</dbReference>
<feature type="region of interest" description="Disordered" evidence="7">
    <location>
        <begin position="121"/>
        <end position="198"/>
    </location>
</feature>
<keyword evidence="4 8" id="KW-0812">Transmembrane</keyword>
<feature type="transmembrane region" description="Helical" evidence="8">
    <location>
        <begin position="30"/>
        <end position="54"/>
    </location>
</feature>
<evidence type="ECO:0000256" key="4">
    <source>
        <dbReference type="ARBA" id="ARBA00022692"/>
    </source>
</evidence>